<organism evidence="1 2">
    <name type="scientific">Lentilactobacillus parafarraginis F0439</name>
    <dbReference type="NCBI Taxonomy" id="797515"/>
    <lineage>
        <taxon>Bacteria</taxon>
        <taxon>Bacillati</taxon>
        <taxon>Bacillota</taxon>
        <taxon>Bacilli</taxon>
        <taxon>Lactobacillales</taxon>
        <taxon>Lactobacillaceae</taxon>
        <taxon>Lentilactobacillus</taxon>
    </lineage>
</organism>
<dbReference type="EMBL" id="AGEY01000184">
    <property type="protein sequence ID" value="EHL96300.1"/>
    <property type="molecule type" value="Genomic_DNA"/>
</dbReference>
<gene>
    <name evidence="1" type="ORF">HMPREF9103_02443</name>
</gene>
<keyword evidence="2" id="KW-1185">Reference proteome</keyword>
<name>G9ZRT2_9LACO</name>
<evidence type="ECO:0000313" key="1">
    <source>
        <dbReference type="EMBL" id="EHL96300.1"/>
    </source>
</evidence>
<sequence>MELPVMTVYQLIQSLHYDWIDQLYSMNIPPGADTSGKQTIVLITSITEPLGGYRNDQFSNMQANIQIQIFWKKETQENIFNNEVALMNDLENQDWLVSSHEPNTVDPHTDQVTATFSVTKTIIVKKEGL</sequence>
<dbReference type="InterPro" id="IPR008524">
    <property type="entry name" value="DUF806"/>
</dbReference>
<dbReference type="Pfam" id="PF05657">
    <property type="entry name" value="DUF806"/>
    <property type="match status" value="1"/>
</dbReference>
<evidence type="ECO:0008006" key="3">
    <source>
        <dbReference type="Google" id="ProtNLM"/>
    </source>
</evidence>
<dbReference type="HOGENOM" id="CLU_157887_0_0_9"/>
<dbReference type="AlphaFoldDB" id="G9ZRT2"/>
<accession>G9ZRT2</accession>
<evidence type="ECO:0000313" key="2">
    <source>
        <dbReference type="Proteomes" id="UP000004625"/>
    </source>
</evidence>
<proteinExistence type="predicted"/>
<dbReference type="Proteomes" id="UP000004625">
    <property type="component" value="Unassembled WGS sequence"/>
</dbReference>
<comment type="caution">
    <text evidence="1">The sequence shown here is derived from an EMBL/GenBank/DDBJ whole genome shotgun (WGS) entry which is preliminary data.</text>
</comment>
<dbReference type="STRING" id="797515.HMPREF9103_02443"/>
<dbReference type="PATRIC" id="fig|797515.3.peg.2205"/>
<dbReference type="RefSeq" id="WP_008214381.1">
    <property type="nucleotide sequence ID" value="NZ_JH415055.1"/>
</dbReference>
<reference evidence="1 2" key="1">
    <citation type="submission" date="2011-09" db="EMBL/GenBank/DDBJ databases">
        <authorList>
            <person name="Weinstock G."/>
            <person name="Sodergren E."/>
            <person name="Clifton S."/>
            <person name="Fulton L."/>
            <person name="Fulton B."/>
            <person name="Courtney L."/>
            <person name="Fronick C."/>
            <person name="Harrison M."/>
            <person name="Strong C."/>
            <person name="Farmer C."/>
            <person name="Delahaunty K."/>
            <person name="Markovic C."/>
            <person name="Hall O."/>
            <person name="Minx P."/>
            <person name="Tomlinson C."/>
            <person name="Mitreva M."/>
            <person name="Hou S."/>
            <person name="Chen J."/>
            <person name="Wollam A."/>
            <person name="Pepin K.H."/>
            <person name="Johnson M."/>
            <person name="Bhonagiri V."/>
            <person name="Zhang X."/>
            <person name="Suruliraj S."/>
            <person name="Warren W."/>
            <person name="Chinwalla A."/>
            <person name="Mardis E.R."/>
            <person name="Wilson R.K."/>
        </authorList>
    </citation>
    <scope>NUCLEOTIDE SEQUENCE [LARGE SCALE GENOMIC DNA]</scope>
    <source>
        <strain evidence="1 2">F0439</strain>
    </source>
</reference>
<dbReference type="eggNOG" id="ENOG5034BNT">
    <property type="taxonomic scope" value="Bacteria"/>
</dbReference>
<protein>
    <recommendedName>
        <fullName evidence="3">DUF806 family protein</fullName>
    </recommendedName>
</protein>